<gene>
    <name evidence="2" type="ORF">PHYSODRAFT_326777</name>
</gene>
<dbReference type="SMR" id="G4YZN3"/>
<dbReference type="GeneID" id="20645490"/>
<organism evidence="2 3">
    <name type="scientific">Phytophthora sojae (strain P6497)</name>
    <name type="common">Soybean stem and root rot agent</name>
    <name type="synonym">Phytophthora megasperma f. sp. glycines</name>
    <dbReference type="NCBI Taxonomy" id="1094619"/>
    <lineage>
        <taxon>Eukaryota</taxon>
        <taxon>Sar</taxon>
        <taxon>Stramenopiles</taxon>
        <taxon>Oomycota</taxon>
        <taxon>Peronosporomycetes</taxon>
        <taxon>Peronosporales</taxon>
        <taxon>Peronosporaceae</taxon>
        <taxon>Phytophthora</taxon>
    </lineage>
</organism>
<dbReference type="OMA" id="KCIMERI"/>
<keyword evidence="1" id="KW-0175">Coiled coil</keyword>
<dbReference type="AlphaFoldDB" id="G4YZN3"/>
<dbReference type="RefSeq" id="XP_009521089.1">
    <property type="nucleotide sequence ID" value="XM_009522794.1"/>
</dbReference>
<evidence type="ECO:0000256" key="1">
    <source>
        <dbReference type="SAM" id="Coils"/>
    </source>
</evidence>
<name>G4YZN3_PHYSP</name>
<proteinExistence type="predicted"/>
<dbReference type="Proteomes" id="UP000002640">
    <property type="component" value="Unassembled WGS sequence"/>
</dbReference>
<keyword evidence="3" id="KW-1185">Reference proteome</keyword>
<sequence>MTKTSPNSTDTLLGTASSWMELLNQNTVTMGYGGSKTCATDRVGEATVPQCSKQKKRLLKKIKKRRTTYDIRKQQRGDLVAEVTRLENQLELLKHRILEEQGAANTTIKRTEPANAVLRECVQEQHVSIAGIQGMLVSQMQQNLSTLHPTHDFIQLGANRSERRTTLEAMKNHKLRNARRFITAWSREFDTRSAFSQEDRFESADGGFSVVRFDNAPLPGTSVKAAFDAIIYAMQNVDIIISELFGSITIRFVDNADGCHGIVAADFVDSDELYPYLPAERVRRDTTTIVPVQSSQNLVVGTRWTLSKLMSSDLDISQEGMNELKEISMTWGDTIKKCIVQYLAKDKTA</sequence>
<accession>G4YZN3</accession>
<evidence type="ECO:0000313" key="3">
    <source>
        <dbReference type="Proteomes" id="UP000002640"/>
    </source>
</evidence>
<evidence type="ECO:0000313" key="2">
    <source>
        <dbReference type="EMBL" id="EGZ25801.1"/>
    </source>
</evidence>
<dbReference type="KEGG" id="psoj:PHYSODRAFT_326777"/>
<dbReference type="EMBL" id="JH159152">
    <property type="protein sequence ID" value="EGZ25801.1"/>
    <property type="molecule type" value="Genomic_DNA"/>
</dbReference>
<reference evidence="2 3" key="1">
    <citation type="journal article" date="2006" name="Science">
        <title>Phytophthora genome sequences uncover evolutionary origins and mechanisms of pathogenesis.</title>
        <authorList>
            <person name="Tyler B.M."/>
            <person name="Tripathy S."/>
            <person name="Zhang X."/>
            <person name="Dehal P."/>
            <person name="Jiang R.H."/>
            <person name="Aerts A."/>
            <person name="Arredondo F.D."/>
            <person name="Baxter L."/>
            <person name="Bensasson D."/>
            <person name="Beynon J.L."/>
            <person name="Chapman J."/>
            <person name="Damasceno C.M."/>
            <person name="Dorrance A.E."/>
            <person name="Dou D."/>
            <person name="Dickerman A.W."/>
            <person name="Dubchak I.L."/>
            <person name="Garbelotto M."/>
            <person name="Gijzen M."/>
            <person name="Gordon S.G."/>
            <person name="Govers F."/>
            <person name="Grunwald N.J."/>
            <person name="Huang W."/>
            <person name="Ivors K.L."/>
            <person name="Jones R.W."/>
            <person name="Kamoun S."/>
            <person name="Krampis K."/>
            <person name="Lamour K.H."/>
            <person name="Lee M.K."/>
            <person name="McDonald W.H."/>
            <person name="Medina M."/>
            <person name="Meijer H.J."/>
            <person name="Nordberg E.K."/>
            <person name="Maclean D.J."/>
            <person name="Ospina-Giraldo M.D."/>
            <person name="Morris P.F."/>
            <person name="Phuntumart V."/>
            <person name="Putnam N.H."/>
            <person name="Rash S."/>
            <person name="Rose J.K."/>
            <person name="Sakihama Y."/>
            <person name="Salamov A.A."/>
            <person name="Savidor A."/>
            <person name="Scheuring C.F."/>
            <person name="Smith B.M."/>
            <person name="Sobral B.W."/>
            <person name="Terry A."/>
            <person name="Torto-Alalibo T.A."/>
            <person name="Win J."/>
            <person name="Xu Z."/>
            <person name="Zhang H."/>
            <person name="Grigoriev I.V."/>
            <person name="Rokhsar D.S."/>
            <person name="Boore J.L."/>
        </authorList>
    </citation>
    <scope>NUCLEOTIDE SEQUENCE [LARGE SCALE GENOMIC DNA]</scope>
    <source>
        <strain evidence="2 3">P6497</strain>
    </source>
</reference>
<dbReference type="InParanoid" id="G4YZN3"/>
<feature type="coiled-coil region" evidence="1">
    <location>
        <begin position="76"/>
        <end position="103"/>
    </location>
</feature>
<protein>
    <submittedName>
        <fullName evidence="2">Uncharacterized protein</fullName>
    </submittedName>
</protein>